<dbReference type="InterPro" id="IPR029063">
    <property type="entry name" value="SAM-dependent_MTases_sf"/>
</dbReference>
<dbReference type="GO" id="GO:0008757">
    <property type="term" value="F:S-adenosylmethionine-dependent methyltransferase activity"/>
    <property type="evidence" value="ECO:0007669"/>
    <property type="project" value="InterPro"/>
</dbReference>
<protein>
    <submittedName>
        <fullName evidence="2">Methyltransferase domain-containing protein</fullName>
    </submittedName>
</protein>
<dbReference type="OrthoDB" id="65624at2"/>
<dbReference type="Gene3D" id="3.40.50.150">
    <property type="entry name" value="Vaccinia Virus protein VP39"/>
    <property type="match status" value="1"/>
</dbReference>
<dbReference type="PANTHER" id="PTHR43591">
    <property type="entry name" value="METHYLTRANSFERASE"/>
    <property type="match status" value="1"/>
</dbReference>
<evidence type="ECO:0000313" key="3">
    <source>
        <dbReference type="Proteomes" id="UP000276542"/>
    </source>
</evidence>
<dbReference type="PANTHER" id="PTHR43591:SF24">
    <property type="entry name" value="2-METHOXY-6-POLYPRENYL-1,4-BENZOQUINOL METHYLASE, MITOCHONDRIAL"/>
    <property type="match status" value="1"/>
</dbReference>
<dbReference type="SUPFAM" id="SSF53335">
    <property type="entry name" value="S-adenosyl-L-methionine-dependent methyltransferases"/>
    <property type="match status" value="1"/>
</dbReference>
<dbReference type="Proteomes" id="UP000276542">
    <property type="component" value="Unassembled WGS sequence"/>
</dbReference>
<comment type="caution">
    <text evidence="2">The sequence shown here is derived from an EMBL/GenBank/DDBJ whole genome shotgun (WGS) entry which is preliminary data.</text>
</comment>
<feature type="domain" description="Methyltransferase type 11" evidence="1">
    <location>
        <begin position="48"/>
        <end position="144"/>
    </location>
</feature>
<name>A0A3A5H9W8_9ACTN</name>
<dbReference type="GO" id="GO:0032259">
    <property type="term" value="P:methylation"/>
    <property type="evidence" value="ECO:0007669"/>
    <property type="project" value="UniProtKB-KW"/>
</dbReference>
<dbReference type="Pfam" id="PF08241">
    <property type="entry name" value="Methyltransf_11"/>
    <property type="match status" value="1"/>
</dbReference>
<keyword evidence="2" id="KW-0808">Transferase</keyword>
<reference evidence="3" key="1">
    <citation type="submission" date="2018-09" db="EMBL/GenBank/DDBJ databases">
        <authorList>
            <person name="Zhu H."/>
        </authorList>
    </citation>
    <scope>NUCLEOTIDE SEQUENCE [LARGE SCALE GENOMIC DNA]</scope>
    <source>
        <strain evidence="3">K1W22B-1</strain>
    </source>
</reference>
<dbReference type="EMBL" id="QYRP01000002">
    <property type="protein sequence ID" value="RJS47413.1"/>
    <property type="molecule type" value="Genomic_DNA"/>
</dbReference>
<accession>A0A3A5H9W8</accession>
<keyword evidence="2" id="KW-0489">Methyltransferase</keyword>
<gene>
    <name evidence="2" type="ORF">D4739_15120</name>
</gene>
<dbReference type="RefSeq" id="WP_120061379.1">
    <property type="nucleotide sequence ID" value="NZ_QYRP01000002.1"/>
</dbReference>
<dbReference type="AlphaFoldDB" id="A0A3A5H9W8"/>
<evidence type="ECO:0000259" key="1">
    <source>
        <dbReference type="Pfam" id="PF08241"/>
    </source>
</evidence>
<proteinExistence type="predicted"/>
<dbReference type="CDD" id="cd02440">
    <property type="entry name" value="AdoMet_MTases"/>
    <property type="match status" value="1"/>
</dbReference>
<organism evidence="2 3">
    <name type="scientific">Nocardioides cavernaquae</name>
    <dbReference type="NCBI Taxonomy" id="2321396"/>
    <lineage>
        <taxon>Bacteria</taxon>
        <taxon>Bacillati</taxon>
        <taxon>Actinomycetota</taxon>
        <taxon>Actinomycetes</taxon>
        <taxon>Propionibacteriales</taxon>
        <taxon>Nocardioidaceae</taxon>
        <taxon>Nocardioides</taxon>
    </lineage>
</organism>
<dbReference type="InterPro" id="IPR013216">
    <property type="entry name" value="Methyltransf_11"/>
</dbReference>
<sequence length="200" mass="20786">MSDERDRASARAFFAERAADWEERFPDDGPKYAEAVAALSLAAGATVVDLACGTGRALPLLREAVGPSGVVVAVDYVPEMLGEAARRGRDRLASLVIADAMALPLASGSVDAVFAAGLISHLPAPLEALAGMARVCRPGGRLAIFHPIGRAALAARHGRTLTGDELHAPANIVPGLASVGWQADLVDDADDRYLVVATRL</sequence>
<keyword evidence="3" id="KW-1185">Reference proteome</keyword>
<evidence type="ECO:0000313" key="2">
    <source>
        <dbReference type="EMBL" id="RJS47413.1"/>
    </source>
</evidence>